<dbReference type="GO" id="GO:0005886">
    <property type="term" value="C:plasma membrane"/>
    <property type="evidence" value="ECO:0007669"/>
    <property type="project" value="UniProtKB-SubCell"/>
</dbReference>
<keyword evidence="7" id="KW-0653">Protein transport</keyword>
<evidence type="ECO:0008006" key="10">
    <source>
        <dbReference type="Google" id="ProtNLM"/>
    </source>
</evidence>
<evidence type="ECO:0000256" key="3">
    <source>
        <dbReference type="ARBA" id="ARBA00022475"/>
    </source>
</evidence>
<evidence type="ECO:0000256" key="7">
    <source>
        <dbReference type="RuleBase" id="RU003879"/>
    </source>
</evidence>
<dbReference type="PANTHER" id="PTHR30558:SF3">
    <property type="entry name" value="BIOPOLYMER TRANSPORT PROTEIN EXBD-RELATED"/>
    <property type="match status" value="1"/>
</dbReference>
<keyword evidence="4 7" id="KW-0812">Transmembrane</keyword>
<dbReference type="InterPro" id="IPR003400">
    <property type="entry name" value="ExbD"/>
</dbReference>
<evidence type="ECO:0000256" key="5">
    <source>
        <dbReference type="ARBA" id="ARBA00022989"/>
    </source>
</evidence>
<sequence length="111" mass="12275">MFFVFATELAVFDAIDVAVPVTEFSETSSTQRQALIIFITKDNQYLVDGEKMPISSLPEWLSQKKQSEPTFNSVIVRGDLNSSLQATVDVLGACRMAGIEKVKIETEKPST</sequence>
<dbReference type="EMBL" id="LUUG01000107">
    <property type="protein sequence ID" value="OAH98822.1"/>
    <property type="molecule type" value="Genomic_DNA"/>
</dbReference>
<gene>
    <name evidence="8" type="ORF">A1332_20090</name>
</gene>
<evidence type="ECO:0000256" key="2">
    <source>
        <dbReference type="ARBA" id="ARBA00005811"/>
    </source>
</evidence>
<dbReference type="PANTHER" id="PTHR30558">
    <property type="entry name" value="EXBD MEMBRANE COMPONENT OF PMF-DRIVEN MACROMOLECULE IMPORT SYSTEM"/>
    <property type="match status" value="1"/>
</dbReference>
<dbReference type="Proteomes" id="UP000078090">
    <property type="component" value="Unassembled WGS sequence"/>
</dbReference>
<reference evidence="8 9" key="1">
    <citation type="submission" date="2016-03" db="EMBL/GenBank/DDBJ databases">
        <authorList>
            <person name="Ploux O."/>
        </authorList>
    </citation>
    <scope>NUCLEOTIDE SEQUENCE [LARGE SCALE GENOMIC DNA]</scope>
    <source>
        <strain evidence="8 9">R-45363</strain>
    </source>
</reference>
<evidence type="ECO:0000313" key="8">
    <source>
        <dbReference type="EMBL" id="OAH98822.1"/>
    </source>
</evidence>
<keyword evidence="6" id="KW-0472">Membrane</keyword>
<dbReference type="GO" id="GO:0022857">
    <property type="term" value="F:transmembrane transporter activity"/>
    <property type="evidence" value="ECO:0007669"/>
    <property type="project" value="InterPro"/>
</dbReference>
<evidence type="ECO:0000256" key="4">
    <source>
        <dbReference type="ARBA" id="ARBA00022692"/>
    </source>
</evidence>
<comment type="subcellular location">
    <subcellularLocation>
        <location evidence="1">Cell membrane</location>
        <topology evidence="1">Single-pass membrane protein</topology>
    </subcellularLocation>
    <subcellularLocation>
        <location evidence="7">Cell membrane</location>
        <topology evidence="7">Single-pass type II membrane protein</topology>
    </subcellularLocation>
</comment>
<proteinExistence type="inferred from homology"/>
<dbReference type="Pfam" id="PF02472">
    <property type="entry name" value="ExbD"/>
    <property type="match status" value="1"/>
</dbReference>
<evidence type="ECO:0000256" key="1">
    <source>
        <dbReference type="ARBA" id="ARBA00004162"/>
    </source>
</evidence>
<organism evidence="8 9">
    <name type="scientific">Methylomonas methanica</name>
    <dbReference type="NCBI Taxonomy" id="421"/>
    <lineage>
        <taxon>Bacteria</taxon>
        <taxon>Pseudomonadati</taxon>
        <taxon>Pseudomonadota</taxon>
        <taxon>Gammaproteobacteria</taxon>
        <taxon>Methylococcales</taxon>
        <taxon>Methylococcaceae</taxon>
        <taxon>Methylomonas</taxon>
    </lineage>
</organism>
<accession>A0A177M0R7</accession>
<dbReference type="AlphaFoldDB" id="A0A177M0R7"/>
<comment type="caution">
    <text evidence="8">The sequence shown here is derived from an EMBL/GenBank/DDBJ whole genome shotgun (WGS) entry which is preliminary data.</text>
</comment>
<name>A0A177M0R7_METMH</name>
<comment type="similarity">
    <text evidence="2 7">Belongs to the ExbD/TolR family.</text>
</comment>
<dbReference type="Gene3D" id="3.30.420.270">
    <property type="match status" value="1"/>
</dbReference>
<evidence type="ECO:0000256" key="6">
    <source>
        <dbReference type="ARBA" id="ARBA00023136"/>
    </source>
</evidence>
<evidence type="ECO:0000313" key="9">
    <source>
        <dbReference type="Proteomes" id="UP000078090"/>
    </source>
</evidence>
<dbReference type="GO" id="GO:0015031">
    <property type="term" value="P:protein transport"/>
    <property type="evidence" value="ECO:0007669"/>
    <property type="project" value="UniProtKB-KW"/>
</dbReference>
<keyword evidence="5" id="KW-1133">Transmembrane helix</keyword>
<keyword evidence="7" id="KW-0813">Transport</keyword>
<protein>
    <recommendedName>
        <fullName evidence="10">Biopolymer transporter ExbD</fullName>
    </recommendedName>
</protein>
<keyword evidence="3" id="KW-1003">Cell membrane</keyword>